<dbReference type="Pfam" id="PF05504">
    <property type="entry name" value="Spore_GerAC"/>
    <property type="match status" value="1"/>
</dbReference>
<evidence type="ECO:0000256" key="1">
    <source>
        <dbReference type="ARBA" id="ARBA00004635"/>
    </source>
</evidence>
<dbReference type="InterPro" id="IPR046953">
    <property type="entry name" value="Spore_GerAC-like_C"/>
</dbReference>
<evidence type="ECO:0000313" key="10">
    <source>
        <dbReference type="EMBL" id="SBW10891.1"/>
    </source>
</evidence>
<dbReference type="Gene3D" id="3.30.300.210">
    <property type="entry name" value="Nutrient germinant receptor protein C, domain 3"/>
    <property type="match status" value="1"/>
</dbReference>
<reference evidence="10" key="1">
    <citation type="submission" date="2016-04" db="EMBL/GenBank/DDBJ databases">
        <authorList>
            <person name="Evans L.H."/>
            <person name="Alamgir A."/>
            <person name="Owens N."/>
            <person name="Weber N.D."/>
            <person name="Virtaneva K."/>
            <person name="Barbian K."/>
            <person name="Babar A."/>
            <person name="Rosenke K."/>
        </authorList>
    </citation>
    <scope>NUCLEOTIDE SEQUENCE</scope>
    <source>
        <strain evidence="10">86</strain>
    </source>
</reference>
<evidence type="ECO:0000256" key="6">
    <source>
        <dbReference type="ARBA" id="ARBA00023139"/>
    </source>
</evidence>
<protein>
    <submittedName>
        <fullName evidence="10">Putative Germination protein, Ger(X)C family</fullName>
    </submittedName>
</protein>
<dbReference type="NCBIfam" id="TIGR02887">
    <property type="entry name" value="spore_ger_x_C"/>
    <property type="match status" value="1"/>
</dbReference>
<evidence type="ECO:0000256" key="5">
    <source>
        <dbReference type="ARBA" id="ARBA00023136"/>
    </source>
</evidence>
<feature type="domain" description="Spore germination GerAC-like C-terminal" evidence="8">
    <location>
        <begin position="214"/>
        <end position="379"/>
    </location>
</feature>
<dbReference type="PANTHER" id="PTHR35789:SF1">
    <property type="entry name" value="SPORE GERMINATION PROTEIN B3"/>
    <property type="match status" value="1"/>
</dbReference>
<dbReference type="InterPro" id="IPR057336">
    <property type="entry name" value="GerAC_N"/>
</dbReference>
<dbReference type="InterPro" id="IPR008844">
    <property type="entry name" value="Spore_GerAC-like"/>
</dbReference>
<dbReference type="AlphaFoldDB" id="A0A212KGX4"/>
<dbReference type="InterPro" id="IPR038501">
    <property type="entry name" value="Spore_GerAC_C_sf"/>
</dbReference>
<dbReference type="EMBL" id="FLUN01000001">
    <property type="protein sequence ID" value="SBW10891.1"/>
    <property type="molecule type" value="Genomic_DNA"/>
</dbReference>
<comment type="subcellular location">
    <subcellularLocation>
        <location evidence="1">Membrane</location>
        <topology evidence="1">Lipid-anchor</topology>
    </subcellularLocation>
</comment>
<evidence type="ECO:0000259" key="9">
    <source>
        <dbReference type="Pfam" id="PF25198"/>
    </source>
</evidence>
<dbReference type="Pfam" id="PF25198">
    <property type="entry name" value="Spore_GerAC_N"/>
    <property type="match status" value="1"/>
</dbReference>
<accession>A0A212KGX4</accession>
<evidence type="ECO:0000256" key="4">
    <source>
        <dbReference type="ARBA" id="ARBA00022729"/>
    </source>
</evidence>
<proteinExistence type="inferred from homology"/>
<organism evidence="10">
    <name type="scientific">uncultured Eubacteriales bacterium</name>
    <dbReference type="NCBI Taxonomy" id="172733"/>
    <lineage>
        <taxon>Bacteria</taxon>
        <taxon>Bacillati</taxon>
        <taxon>Bacillota</taxon>
        <taxon>Clostridia</taxon>
        <taxon>Eubacteriales</taxon>
        <taxon>environmental samples</taxon>
    </lineage>
</organism>
<feature type="domain" description="Spore germination protein N-terminal" evidence="9">
    <location>
        <begin position="29"/>
        <end position="201"/>
    </location>
</feature>
<keyword evidence="6" id="KW-0564">Palmitate</keyword>
<dbReference type="PANTHER" id="PTHR35789">
    <property type="entry name" value="SPORE GERMINATION PROTEIN B3"/>
    <property type="match status" value="1"/>
</dbReference>
<keyword evidence="5" id="KW-0472">Membrane</keyword>
<evidence type="ECO:0000256" key="7">
    <source>
        <dbReference type="ARBA" id="ARBA00023288"/>
    </source>
</evidence>
<evidence type="ECO:0000256" key="3">
    <source>
        <dbReference type="ARBA" id="ARBA00022544"/>
    </source>
</evidence>
<keyword evidence="4" id="KW-0732">Signal</keyword>
<gene>
    <name evidence="10" type="ORF">KL86CLO1_13094</name>
</gene>
<comment type="similarity">
    <text evidence="2">Belongs to the GerABKC lipoprotein family.</text>
</comment>
<name>A0A212KGX4_9FIRM</name>
<keyword evidence="7" id="KW-0449">Lipoprotein</keyword>
<dbReference type="GO" id="GO:0016020">
    <property type="term" value="C:membrane"/>
    <property type="evidence" value="ECO:0007669"/>
    <property type="project" value="UniProtKB-SubCell"/>
</dbReference>
<evidence type="ECO:0000259" key="8">
    <source>
        <dbReference type="Pfam" id="PF05504"/>
    </source>
</evidence>
<evidence type="ECO:0000256" key="2">
    <source>
        <dbReference type="ARBA" id="ARBA00007886"/>
    </source>
</evidence>
<sequence>MRKIAMSKRAACVFLALLCILPLTGCWNYRGLNEMTIVTGMAIDKNPENGKYLLTFEFVDLSSPVKEKGYKGRLVQSEGETLFEAVRDAKRKLANKLYFGHNQIVVLSKEVASSESIVSTVDWLLRDGECRETLYVAISQGETAHEVFEVEGIDQKLISYKLQRVISGDENATGSTLPVELYELYDISESPGRELALPAIHRTKSGGELVTEINGLAVFNKEELVGFLSPTESKYYLFAVDRFEKGLLTFHDPESGEARGTLEVSKSRTKYEIKEDGDKVKLVVKPMLTVYLDELMETNLKLDEAKLDEIKAAAAEELEENISDVIRKIQTEFGSDILGYGNLIYKRDTPLWTKLEDGWEERFPTLEVEVEVSINISNSALLIGG</sequence>
<keyword evidence="3" id="KW-0309">Germination</keyword>
<dbReference type="Gene3D" id="6.20.190.10">
    <property type="entry name" value="Nutrient germinant receptor protein C, domain 1"/>
    <property type="match status" value="1"/>
</dbReference>
<dbReference type="GO" id="GO:0009847">
    <property type="term" value="P:spore germination"/>
    <property type="evidence" value="ECO:0007669"/>
    <property type="project" value="InterPro"/>
</dbReference>